<dbReference type="InterPro" id="IPR016162">
    <property type="entry name" value="Ald_DH_N"/>
</dbReference>
<dbReference type="InterPro" id="IPR016161">
    <property type="entry name" value="Ald_DH/histidinol_DH"/>
</dbReference>
<proteinExistence type="predicted"/>
<evidence type="ECO:0000259" key="1">
    <source>
        <dbReference type="Pfam" id="PF07883"/>
    </source>
</evidence>
<dbReference type="Gene3D" id="2.60.120.10">
    <property type="entry name" value="Jelly Rolls"/>
    <property type="match status" value="1"/>
</dbReference>
<dbReference type="EMBL" id="CABFNS010000851">
    <property type="protein sequence ID" value="VUC32395.1"/>
    <property type="molecule type" value="Genomic_DNA"/>
</dbReference>
<dbReference type="InterPro" id="IPR013096">
    <property type="entry name" value="Cupin_2"/>
</dbReference>
<feature type="domain" description="Cupin type-2" evidence="1">
    <location>
        <begin position="518"/>
        <end position="584"/>
    </location>
</feature>
<name>A0ABY6UM62_BIOOC</name>
<keyword evidence="3" id="KW-1185">Reference proteome</keyword>
<dbReference type="InterPro" id="IPR011051">
    <property type="entry name" value="RmlC_Cupin_sf"/>
</dbReference>
<accession>A0ABY6UM62</accession>
<organism evidence="2 3">
    <name type="scientific">Bionectria ochroleuca</name>
    <name type="common">Gliocladium roseum</name>
    <dbReference type="NCBI Taxonomy" id="29856"/>
    <lineage>
        <taxon>Eukaryota</taxon>
        <taxon>Fungi</taxon>
        <taxon>Dikarya</taxon>
        <taxon>Ascomycota</taxon>
        <taxon>Pezizomycotina</taxon>
        <taxon>Sordariomycetes</taxon>
        <taxon>Hypocreomycetidae</taxon>
        <taxon>Hypocreales</taxon>
        <taxon>Bionectriaceae</taxon>
        <taxon>Clonostachys</taxon>
    </lineage>
</organism>
<dbReference type="CDD" id="cd02231">
    <property type="entry name" value="cupin_BLL6423-like"/>
    <property type="match status" value="1"/>
</dbReference>
<evidence type="ECO:0000313" key="2">
    <source>
        <dbReference type="EMBL" id="VUC32395.1"/>
    </source>
</evidence>
<gene>
    <name evidence="2" type="ORF">CLO192961_LOCUS328638</name>
</gene>
<dbReference type="Pfam" id="PF07883">
    <property type="entry name" value="Cupin_2"/>
    <property type="match status" value="1"/>
</dbReference>
<protein>
    <recommendedName>
        <fullName evidence="1">Cupin type-2 domain-containing protein</fullName>
    </recommendedName>
</protein>
<sequence length="613" mass="66100">MTSALDQYRIVNAAWTEGRLENVLQRQKELALLHANIKKSSSNLIRAICKDVQISDASAADELELSLDFVRQLYDSLDFPGTLSKEKLVRNGASSLDNLVPLGPVLIDASPYSPFASVLAPLAAAVAAGSAAIVLSLSHSPTLNTELRALIAKSLDFEAFAITEDDSTGTRQELGAKYFGAAALQNMDERESLSKSLYKANPLIRIHSPPPGTPAAFVDRSAQDLDAVSSHLLQVGPNAPRINPLRIPRLVFVDELHIDQLEKSICAGFGVNQPLSFCNDKSKSQAFVQFAQSTFPSSFRKISTADGLLPAVITLHDSNEIVFESVQKVVELLADSTNGLLLVSTRSLDHGIDIMNKVNTNKPSQAVYVFGGPKASSYVALFANTLQVFINTIPQWSLAAVAPFTSNVAGQLLYRREDFSVNKPIMQESLKPVRALAAGTKTSMTMGLGAGTPIRRVVTHHNGPSSAVLLDDKLQVSSGFGSNAVTIWKNDKYPAELVDKDPVSTSPVIYAPGSLIRVVDFPPNSSGHNHRTASLDYGIVIEGQLEMALSDGSKTIVHAGDVVVQQATLHQWNNLTSKWSRVIFVLLPSEKMVNGINVTEAGVPEKYLPENNG</sequence>
<evidence type="ECO:0000313" key="3">
    <source>
        <dbReference type="Proteomes" id="UP000766486"/>
    </source>
</evidence>
<dbReference type="InterPro" id="IPR014710">
    <property type="entry name" value="RmlC-like_jellyroll"/>
</dbReference>
<dbReference type="Proteomes" id="UP000766486">
    <property type="component" value="Unassembled WGS sequence"/>
</dbReference>
<dbReference type="SUPFAM" id="SSF51182">
    <property type="entry name" value="RmlC-like cupins"/>
    <property type="match status" value="1"/>
</dbReference>
<dbReference type="PANTHER" id="PTHR36156:SF2">
    <property type="entry name" value="CUPIN TYPE-2 DOMAIN-CONTAINING PROTEIN"/>
    <property type="match status" value="1"/>
</dbReference>
<comment type="caution">
    <text evidence="2">The sequence shown here is derived from an EMBL/GenBank/DDBJ whole genome shotgun (WGS) entry which is preliminary data.</text>
</comment>
<reference evidence="2 3" key="1">
    <citation type="submission" date="2019-06" db="EMBL/GenBank/DDBJ databases">
        <authorList>
            <person name="Broberg M."/>
        </authorList>
    </citation>
    <scope>NUCLEOTIDE SEQUENCE [LARGE SCALE GENOMIC DNA]</scope>
</reference>
<dbReference type="Gene3D" id="3.40.605.10">
    <property type="entry name" value="Aldehyde Dehydrogenase, Chain A, domain 1"/>
    <property type="match status" value="1"/>
</dbReference>
<dbReference type="PANTHER" id="PTHR36156">
    <property type="entry name" value="SLR2101 PROTEIN"/>
    <property type="match status" value="1"/>
</dbReference>
<dbReference type="InterPro" id="IPR047142">
    <property type="entry name" value="OryJ/VirC-like"/>
</dbReference>
<dbReference type="SUPFAM" id="SSF53720">
    <property type="entry name" value="ALDH-like"/>
    <property type="match status" value="1"/>
</dbReference>